<gene>
    <name evidence="2" type="ORF">glysoja_036331</name>
</gene>
<evidence type="ECO:0000256" key="1">
    <source>
        <dbReference type="SAM" id="Phobius"/>
    </source>
</evidence>
<dbReference type="AlphaFoldDB" id="A0A0B2Q5X1"/>
<dbReference type="SMR" id="A0A0B2Q5X1"/>
<evidence type="ECO:0000313" key="2">
    <source>
        <dbReference type="EMBL" id="KHN15463.1"/>
    </source>
</evidence>
<reference evidence="2" key="1">
    <citation type="submission" date="2014-07" db="EMBL/GenBank/DDBJ databases">
        <title>Identification of a novel salt tolerance gene in wild soybean by whole-genome sequencing.</title>
        <authorList>
            <person name="Lam H.-M."/>
            <person name="Qi X."/>
            <person name="Li M.-W."/>
            <person name="Liu X."/>
            <person name="Xie M."/>
            <person name="Ni M."/>
            <person name="Xu X."/>
        </authorList>
    </citation>
    <scope>NUCLEOTIDE SEQUENCE [LARGE SCALE GENOMIC DNA]</scope>
    <source>
        <tissue evidence="2">Root</tissue>
    </source>
</reference>
<sequence>MKLEFKSLNQTGNFLELLVKFHLGFLVFFFFLSSFGLLGHLVLTSQVQYIYDINLRGVVWLLFVVVAVYVI</sequence>
<organism evidence="2">
    <name type="scientific">Glycine soja</name>
    <name type="common">Wild soybean</name>
    <dbReference type="NCBI Taxonomy" id="3848"/>
    <lineage>
        <taxon>Eukaryota</taxon>
        <taxon>Viridiplantae</taxon>
        <taxon>Streptophyta</taxon>
        <taxon>Embryophyta</taxon>
        <taxon>Tracheophyta</taxon>
        <taxon>Spermatophyta</taxon>
        <taxon>Magnoliopsida</taxon>
        <taxon>eudicotyledons</taxon>
        <taxon>Gunneridae</taxon>
        <taxon>Pentapetalae</taxon>
        <taxon>rosids</taxon>
        <taxon>fabids</taxon>
        <taxon>Fabales</taxon>
        <taxon>Fabaceae</taxon>
        <taxon>Papilionoideae</taxon>
        <taxon>50 kb inversion clade</taxon>
        <taxon>NPAAA clade</taxon>
        <taxon>indigoferoid/millettioid clade</taxon>
        <taxon>Phaseoleae</taxon>
        <taxon>Glycine</taxon>
        <taxon>Glycine subgen. Soja</taxon>
    </lineage>
</organism>
<dbReference type="Proteomes" id="UP000053555">
    <property type="component" value="Unassembled WGS sequence"/>
</dbReference>
<proteinExistence type="predicted"/>
<keyword evidence="1" id="KW-0472">Membrane</keyword>
<accession>A0A0B2Q5X1</accession>
<protein>
    <submittedName>
        <fullName evidence="2">Uncharacterized protein</fullName>
    </submittedName>
</protein>
<keyword evidence="1" id="KW-1133">Transmembrane helix</keyword>
<feature type="transmembrane region" description="Helical" evidence="1">
    <location>
        <begin position="21"/>
        <end position="43"/>
    </location>
</feature>
<name>A0A0B2Q5X1_GLYSO</name>
<dbReference type="EMBL" id="KN660981">
    <property type="protein sequence ID" value="KHN15463.1"/>
    <property type="molecule type" value="Genomic_DNA"/>
</dbReference>
<feature type="transmembrane region" description="Helical" evidence="1">
    <location>
        <begin position="49"/>
        <end position="70"/>
    </location>
</feature>
<keyword evidence="1" id="KW-0812">Transmembrane</keyword>